<evidence type="ECO:0008006" key="3">
    <source>
        <dbReference type="Google" id="ProtNLM"/>
    </source>
</evidence>
<dbReference type="SUPFAM" id="SSF81296">
    <property type="entry name" value="E set domains"/>
    <property type="match status" value="2"/>
</dbReference>
<dbReference type="InterPro" id="IPR014756">
    <property type="entry name" value="Ig_E-set"/>
</dbReference>
<evidence type="ECO:0000313" key="1">
    <source>
        <dbReference type="EMBL" id="ANF33821.1"/>
    </source>
</evidence>
<dbReference type="OMA" id="WTNDEYN"/>
<dbReference type="Gene3D" id="2.60.40.10">
    <property type="entry name" value="Immunoglobulins"/>
    <property type="match status" value="2"/>
</dbReference>
<name>A0A172XAY9_BORTU</name>
<dbReference type="EMBL" id="CP015629">
    <property type="protein sequence ID" value="ANF33821.1"/>
    <property type="molecule type" value="Genomic_DNA"/>
</dbReference>
<accession>A0A172XAY9</accession>
<reference evidence="1 2" key="1">
    <citation type="submission" date="2016-05" db="EMBL/GenBank/DDBJ databases">
        <title>Chromosome and linear plasmid sequence of a 2015 human isolate of tick-borne relapsing fever spirochete, Borrelia turicatae.</title>
        <authorList>
            <person name="Kingry L.C."/>
            <person name="Dhwani B."/>
            <person name="Replogle A."/>
            <person name="Sexton C."/>
            <person name="Rowe L."/>
            <person name="Stermole B.M."/>
            <person name="Christensen A.M."/>
            <person name="Schriefer M.E."/>
        </authorList>
    </citation>
    <scope>NUCLEOTIDE SEQUENCE [LARGE SCALE GENOMIC DNA]</scope>
    <source>
        <strain evidence="1 2">BTE5EL</strain>
    </source>
</reference>
<dbReference type="Proteomes" id="UP000264231">
    <property type="component" value="Chromosome"/>
</dbReference>
<dbReference type="RefSeq" id="WP_011772289.1">
    <property type="nucleotide sequence ID" value="NZ_CP015629.1"/>
</dbReference>
<organism evidence="1 2">
    <name type="scientific">Borrelia turicatae</name>
    <dbReference type="NCBI Taxonomy" id="142"/>
    <lineage>
        <taxon>Bacteria</taxon>
        <taxon>Pseudomonadati</taxon>
        <taxon>Spirochaetota</taxon>
        <taxon>Spirochaetia</taxon>
        <taxon>Spirochaetales</taxon>
        <taxon>Borreliaceae</taxon>
        <taxon>Borrelia</taxon>
    </lineage>
</organism>
<sequence length="251" mass="29484">MERILGWLFYFIFFFFNIFNICSQCYVIENFDLSLNEFLEVSTRKDNLSPIVDSKRVIMFYPSNKGIRKIFAAFDFDGYAKKYLFKKNKYGLFFVKINLPHGVGSIKYRLVVDGIWTNDEYNKNVVFNKDLIPFSIIDIGVDHSYVSLRNPIDSSDGREVEIFYIGRPGQIVTIAGNFNNFNPFLNRLVEQEPYKGVYTIKLKDLPKGRIYYYFVDSGNKVIDKNNVNRINLYLVEGIDNKMDFEVSYFDN</sequence>
<gene>
    <name evidence="1" type="ORF">A7978_01645</name>
</gene>
<evidence type="ECO:0000313" key="2">
    <source>
        <dbReference type="Proteomes" id="UP000264231"/>
    </source>
</evidence>
<dbReference type="AlphaFoldDB" id="A0A172XAY9"/>
<dbReference type="InterPro" id="IPR013783">
    <property type="entry name" value="Ig-like_fold"/>
</dbReference>
<proteinExistence type="predicted"/>
<protein>
    <recommendedName>
        <fullName evidence="3">P26</fullName>
    </recommendedName>
</protein>